<dbReference type="AlphaFoldDB" id="A0A0L9VQY9"/>
<gene>
    <name evidence="1" type="ORF">LR48_Vigan11g020600</name>
</gene>
<evidence type="ECO:0000313" key="2">
    <source>
        <dbReference type="Proteomes" id="UP000053144"/>
    </source>
</evidence>
<dbReference type="Proteomes" id="UP000053144">
    <property type="component" value="Chromosome 11"/>
</dbReference>
<sequence length="140" mass="15439">MMLEREWIRDVCQLDACCPLLDLGYWAQPAVVLDGSCVAAAALRVKMKRGRVVGRGEAGCRWTHISLQAAGWELLDACNTPLCTFLLSATPHVLLAVGCFPLLDGRRCGPWISSWKREVFSLLGLLLENEETLSPSQLDP</sequence>
<proteinExistence type="predicted"/>
<evidence type="ECO:0000313" key="1">
    <source>
        <dbReference type="EMBL" id="KOM57174.1"/>
    </source>
</evidence>
<reference evidence="2" key="1">
    <citation type="journal article" date="2015" name="Proc. Natl. Acad. Sci. U.S.A.">
        <title>Genome sequencing of adzuki bean (Vigna angularis) provides insight into high starch and low fat accumulation and domestication.</title>
        <authorList>
            <person name="Yang K."/>
            <person name="Tian Z."/>
            <person name="Chen C."/>
            <person name="Luo L."/>
            <person name="Zhao B."/>
            <person name="Wang Z."/>
            <person name="Yu L."/>
            <person name="Li Y."/>
            <person name="Sun Y."/>
            <person name="Li W."/>
            <person name="Chen Y."/>
            <person name="Li Y."/>
            <person name="Zhang Y."/>
            <person name="Ai D."/>
            <person name="Zhao J."/>
            <person name="Shang C."/>
            <person name="Ma Y."/>
            <person name="Wu B."/>
            <person name="Wang M."/>
            <person name="Gao L."/>
            <person name="Sun D."/>
            <person name="Zhang P."/>
            <person name="Guo F."/>
            <person name="Wang W."/>
            <person name="Li Y."/>
            <person name="Wang J."/>
            <person name="Varshney R.K."/>
            <person name="Wang J."/>
            <person name="Ling H.Q."/>
            <person name="Wan P."/>
        </authorList>
    </citation>
    <scope>NUCLEOTIDE SEQUENCE</scope>
    <source>
        <strain evidence="2">cv. Jingnong 6</strain>
    </source>
</reference>
<accession>A0A0L9VQY9</accession>
<dbReference type="EMBL" id="CM003381">
    <property type="protein sequence ID" value="KOM57174.1"/>
    <property type="molecule type" value="Genomic_DNA"/>
</dbReference>
<name>A0A0L9VQY9_PHAAN</name>
<dbReference type="Gramene" id="KOM57174">
    <property type="protein sequence ID" value="KOM57174"/>
    <property type="gene ID" value="LR48_Vigan11g020600"/>
</dbReference>
<protein>
    <submittedName>
        <fullName evidence="1">Uncharacterized protein</fullName>
    </submittedName>
</protein>
<organism evidence="1 2">
    <name type="scientific">Phaseolus angularis</name>
    <name type="common">Azuki bean</name>
    <name type="synonym">Vigna angularis</name>
    <dbReference type="NCBI Taxonomy" id="3914"/>
    <lineage>
        <taxon>Eukaryota</taxon>
        <taxon>Viridiplantae</taxon>
        <taxon>Streptophyta</taxon>
        <taxon>Embryophyta</taxon>
        <taxon>Tracheophyta</taxon>
        <taxon>Spermatophyta</taxon>
        <taxon>Magnoliopsida</taxon>
        <taxon>eudicotyledons</taxon>
        <taxon>Gunneridae</taxon>
        <taxon>Pentapetalae</taxon>
        <taxon>rosids</taxon>
        <taxon>fabids</taxon>
        <taxon>Fabales</taxon>
        <taxon>Fabaceae</taxon>
        <taxon>Papilionoideae</taxon>
        <taxon>50 kb inversion clade</taxon>
        <taxon>NPAAA clade</taxon>
        <taxon>indigoferoid/millettioid clade</taxon>
        <taxon>Phaseoleae</taxon>
        <taxon>Vigna</taxon>
    </lineage>
</organism>